<evidence type="ECO:0000259" key="5">
    <source>
        <dbReference type="Pfam" id="PF20147"/>
    </source>
</evidence>
<organism evidence="6 7">
    <name type="scientific">Phytophthora fragariae</name>
    <dbReference type="NCBI Taxonomy" id="53985"/>
    <lineage>
        <taxon>Eukaryota</taxon>
        <taxon>Sar</taxon>
        <taxon>Stramenopiles</taxon>
        <taxon>Oomycota</taxon>
        <taxon>Peronosporomycetes</taxon>
        <taxon>Peronosporales</taxon>
        <taxon>Peronosporaceae</taxon>
        <taxon>Phytophthora</taxon>
    </lineage>
</organism>
<accession>A0A6G0MSV5</accession>
<comment type="subcellular location">
    <subcellularLocation>
        <location evidence="1">Host cell</location>
    </subcellularLocation>
    <subcellularLocation>
        <location evidence="2">Secreted</location>
    </subcellularLocation>
</comment>
<evidence type="ECO:0000256" key="1">
    <source>
        <dbReference type="ARBA" id="ARBA00004340"/>
    </source>
</evidence>
<evidence type="ECO:0000256" key="4">
    <source>
        <dbReference type="SAM" id="MobiDB-lite"/>
    </source>
</evidence>
<comment type="caution">
    <text evidence="6">The sequence shown here is derived from an EMBL/GenBank/DDBJ whole genome shotgun (WGS) entry which is preliminary data.</text>
</comment>
<name>A0A6G0MSV5_9STRA</name>
<dbReference type="GO" id="GO:0043657">
    <property type="term" value="C:host cell"/>
    <property type="evidence" value="ECO:0007669"/>
    <property type="project" value="UniProtKB-SubCell"/>
</dbReference>
<dbReference type="GO" id="GO:0005576">
    <property type="term" value="C:extracellular region"/>
    <property type="evidence" value="ECO:0007669"/>
    <property type="project" value="UniProtKB-SubCell"/>
</dbReference>
<sequence length="150" mass="16478">MAPILLNCVVVGEAGMVSVVIEDRSTVFLLKMAIKEASEGIAVPAKKLQLFLAKQDAAWMNSAAAEAVQLDDDGNLTGFEPMDANLWLNHDKHFGTNFTPKEGQIHVRTRVAYHPRLYGNTGRVEGVPRQRGPGGQIEVDGVDRRNNLQR</sequence>
<evidence type="ECO:0000256" key="2">
    <source>
        <dbReference type="ARBA" id="ARBA00004613"/>
    </source>
</evidence>
<dbReference type="EMBL" id="QXGC01003020">
    <property type="protein sequence ID" value="KAE9179373.1"/>
    <property type="molecule type" value="Genomic_DNA"/>
</dbReference>
<evidence type="ECO:0000313" key="7">
    <source>
        <dbReference type="Proteomes" id="UP000476176"/>
    </source>
</evidence>
<dbReference type="Proteomes" id="UP000476176">
    <property type="component" value="Unassembled WGS sequence"/>
</dbReference>
<protein>
    <recommendedName>
        <fullName evidence="5">Crinkler effector protein N-terminal domain-containing protein</fullName>
    </recommendedName>
</protein>
<proteinExistence type="predicted"/>
<evidence type="ECO:0000313" key="6">
    <source>
        <dbReference type="EMBL" id="KAE9179373.1"/>
    </source>
</evidence>
<feature type="compositionally biased region" description="Basic and acidic residues" evidence="4">
    <location>
        <begin position="141"/>
        <end position="150"/>
    </location>
</feature>
<feature type="domain" description="Crinkler effector protein N-terminal" evidence="5">
    <location>
        <begin position="6"/>
        <end position="107"/>
    </location>
</feature>
<gene>
    <name evidence="6" type="ORF">PF004_g25184</name>
</gene>
<feature type="region of interest" description="Disordered" evidence="4">
    <location>
        <begin position="122"/>
        <end position="150"/>
    </location>
</feature>
<dbReference type="AlphaFoldDB" id="A0A6G0MSV5"/>
<dbReference type="Pfam" id="PF20147">
    <property type="entry name" value="Crinkler"/>
    <property type="match status" value="1"/>
</dbReference>
<keyword evidence="3" id="KW-0964">Secreted</keyword>
<dbReference type="InterPro" id="IPR045379">
    <property type="entry name" value="Crinkler_N"/>
</dbReference>
<evidence type="ECO:0000256" key="3">
    <source>
        <dbReference type="ARBA" id="ARBA00022525"/>
    </source>
</evidence>
<reference evidence="6 7" key="1">
    <citation type="submission" date="2018-09" db="EMBL/GenBank/DDBJ databases">
        <title>Genomic investigation of the strawberry pathogen Phytophthora fragariae indicates pathogenicity is determined by transcriptional variation in three key races.</title>
        <authorList>
            <person name="Adams T.M."/>
            <person name="Armitage A.D."/>
            <person name="Sobczyk M.K."/>
            <person name="Bates H.J."/>
            <person name="Dunwell J.M."/>
            <person name="Nellist C.F."/>
            <person name="Harrison R.J."/>
        </authorList>
    </citation>
    <scope>NUCLEOTIDE SEQUENCE [LARGE SCALE GENOMIC DNA]</scope>
    <source>
        <strain evidence="6 7">BC-23</strain>
    </source>
</reference>